<keyword evidence="2" id="KW-0520">NAD</keyword>
<dbReference type="GO" id="GO:0050661">
    <property type="term" value="F:NADP binding"/>
    <property type="evidence" value="ECO:0007669"/>
    <property type="project" value="InterPro"/>
</dbReference>
<dbReference type="Pfam" id="PF03446">
    <property type="entry name" value="NAD_binding_2"/>
    <property type="match status" value="1"/>
</dbReference>
<dbReference type="InterPro" id="IPR015815">
    <property type="entry name" value="HIBADH-related"/>
</dbReference>
<organism evidence="6 7">
    <name type="scientific">Advenella incenata</name>
    <dbReference type="NCBI Taxonomy" id="267800"/>
    <lineage>
        <taxon>Bacteria</taxon>
        <taxon>Pseudomonadati</taxon>
        <taxon>Pseudomonadota</taxon>
        <taxon>Betaproteobacteria</taxon>
        <taxon>Burkholderiales</taxon>
        <taxon>Alcaligenaceae</taxon>
    </lineage>
</organism>
<reference evidence="6 7" key="1">
    <citation type="submission" date="2019-02" db="EMBL/GenBank/DDBJ databases">
        <title>Genomic Encyclopedia of Type Strains, Phase IV (KMG-IV): sequencing the most valuable type-strain genomes for metagenomic binning, comparative biology and taxonomic classification.</title>
        <authorList>
            <person name="Goeker M."/>
        </authorList>
    </citation>
    <scope>NUCLEOTIDE SEQUENCE [LARGE SCALE GENOMIC DNA]</scope>
    <source>
        <strain evidence="6 7">DSM 23814</strain>
    </source>
</reference>
<dbReference type="Pfam" id="PF14833">
    <property type="entry name" value="NAD_binding_11"/>
    <property type="match status" value="1"/>
</dbReference>
<feature type="domain" description="3-hydroxyisobutyrate dehydrogenase-like NAD-binding" evidence="5">
    <location>
        <begin position="172"/>
        <end position="293"/>
    </location>
</feature>
<evidence type="ECO:0000313" key="7">
    <source>
        <dbReference type="Proteomes" id="UP000293398"/>
    </source>
</evidence>
<dbReference type="GO" id="GO:0016616">
    <property type="term" value="F:oxidoreductase activity, acting on the CH-OH group of donors, NAD or NADP as acceptor"/>
    <property type="evidence" value="ECO:0007669"/>
    <property type="project" value="TreeGrafter"/>
</dbReference>
<dbReference type="InterPro" id="IPR029154">
    <property type="entry name" value="HIBADH-like_NADP-bd"/>
</dbReference>
<dbReference type="EMBL" id="SHKO01000002">
    <property type="protein sequence ID" value="RZT94497.1"/>
    <property type="molecule type" value="Genomic_DNA"/>
</dbReference>
<protein>
    <submittedName>
        <fullName evidence="6">3-hydroxyisobutyrate dehydrogenase</fullName>
    </submittedName>
</protein>
<sequence>MTIRHMEMSLNSQKIGFIGLGRMGLPMMANLLKSGRQVHVFDTSADALSAAQALGATIEPSVQAVADRAATVFLSLPTPAIVELVLSQLVAGKQISRVVDLSTIGIRAARRAHEIVSKRDIQWVEAPVSGGVTGASAGTLTLMVSCPTALREEIEPLIQVLGTVLYAGEAPGLAQAAKLANNMLSAAALVASSEAICMAVKAGVEPTALLGIINSSSGRNTATTHKIPNEVVSRRFQVGFANKLSHKDVTLCIEEAASMGIPMPVSVAIREMLSITTATFGDSADISDVARVLEQWSGITIEDKAA</sequence>
<evidence type="ECO:0000256" key="1">
    <source>
        <dbReference type="ARBA" id="ARBA00023002"/>
    </source>
</evidence>
<dbReference type="PANTHER" id="PTHR22981:SF7">
    <property type="entry name" value="3-HYDROXYISOBUTYRATE DEHYDROGENASE, MITOCHONDRIAL"/>
    <property type="match status" value="1"/>
</dbReference>
<dbReference type="InterPro" id="IPR013328">
    <property type="entry name" value="6PGD_dom2"/>
</dbReference>
<dbReference type="Gene3D" id="1.10.1040.10">
    <property type="entry name" value="N-(1-d-carboxylethyl)-l-norvaline Dehydrogenase, domain 2"/>
    <property type="match status" value="1"/>
</dbReference>
<accession>A0A4Q7VEB3</accession>
<dbReference type="Gene3D" id="3.40.50.720">
    <property type="entry name" value="NAD(P)-binding Rossmann-like Domain"/>
    <property type="match status" value="1"/>
</dbReference>
<dbReference type="InterPro" id="IPR008927">
    <property type="entry name" value="6-PGluconate_DH-like_C_sf"/>
</dbReference>
<proteinExistence type="predicted"/>
<dbReference type="OrthoDB" id="9777604at2"/>
<evidence type="ECO:0000259" key="5">
    <source>
        <dbReference type="Pfam" id="PF14833"/>
    </source>
</evidence>
<dbReference type="PANTHER" id="PTHR22981">
    <property type="entry name" value="3-HYDROXYISOBUTYRATE DEHYDROGENASE-RELATED"/>
    <property type="match status" value="1"/>
</dbReference>
<dbReference type="SUPFAM" id="SSF48179">
    <property type="entry name" value="6-phosphogluconate dehydrogenase C-terminal domain-like"/>
    <property type="match status" value="1"/>
</dbReference>
<feature type="domain" description="6-phosphogluconate dehydrogenase NADP-binding" evidence="4">
    <location>
        <begin position="14"/>
        <end position="165"/>
    </location>
</feature>
<dbReference type="SUPFAM" id="SSF51735">
    <property type="entry name" value="NAD(P)-binding Rossmann-fold domains"/>
    <property type="match status" value="1"/>
</dbReference>
<evidence type="ECO:0000256" key="2">
    <source>
        <dbReference type="ARBA" id="ARBA00023027"/>
    </source>
</evidence>
<evidence type="ECO:0000259" key="4">
    <source>
        <dbReference type="Pfam" id="PF03446"/>
    </source>
</evidence>
<dbReference type="InterPro" id="IPR036291">
    <property type="entry name" value="NAD(P)-bd_dom_sf"/>
</dbReference>
<name>A0A4Q7VEB3_9BURK</name>
<comment type="caution">
    <text evidence="6">The sequence shown here is derived from an EMBL/GenBank/DDBJ whole genome shotgun (WGS) entry which is preliminary data.</text>
</comment>
<gene>
    <name evidence="6" type="ORF">EV681_2917</name>
</gene>
<keyword evidence="7" id="KW-1185">Reference proteome</keyword>
<evidence type="ECO:0000256" key="3">
    <source>
        <dbReference type="PIRSR" id="PIRSR000103-1"/>
    </source>
</evidence>
<keyword evidence="1" id="KW-0560">Oxidoreductase</keyword>
<evidence type="ECO:0000313" key="6">
    <source>
        <dbReference type="EMBL" id="RZT94497.1"/>
    </source>
</evidence>
<dbReference type="PIRSF" id="PIRSF000103">
    <property type="entry name" value="HIBADH"/>
    <property type="match status" value="1"/>
</dbReference>
<dbReference type="AlphaFoldDB" id="A0A4Q7VEB3"/>
<dbReference type="Proteomes" id="UP000293398">
    <property type="component" value="Unassembled WGS sequence"/>
</dbReference>
<dbReference type="InterPro" id="IPR006115">
    <property type="entry name" value="6PGDH_NADP-bd"/>
</dbReference>
<feature type="active site" evidence="3">
    <location>
        <position position="178"/>
    </location>
</feature>
<dbReference type="GO" id="GO:0051287">
    <property type="term" value="F:NAD binding"/>
    <property type="evidence" value="ECO:0007669"/>
    <property type="project" value="InterPro"/>
</dbReference>